<evidence type="ECO:0000313" key="3">
    <source>
        <dbReference type="Proteomes" id="UP001152561"/>
    </source>
</evidence>
<dbReference type="AlphaFoldDB" id="A0A9Q1QX94"/>
<name>A0A9Q1QX94_9SOLA</name>
<gene>
    <name evidence="2" type="ORF">K7X08_022248</name>
</gene>
<dbReference type="EMBL" id="JAJAGQ010000023">
    <property type="protein sequence ID" value="KAJ8528556.1"/>
    <property type="molecule type" value="Genomic_DNA"/>
</dbReference>
<evidence type="ECO:0000313" key="2">
    <source>
        <dbReference type="EMBL" id="KAJ8528556.1"/>
    </source>
</evidence>
<comment type="caution">
    <text evidence="2">The sequence shown here is derived from an EMBL/GenBank/DDBJ whole genome shotgun (WGS) entry which is preliminary data.</text>
</comment>
<evidence type="ECO:0000256" key="1">
    <source>
        <dbReference type="SAM" id="MobiDB-lite"/>
    </source>
</evidence>
<reference evidence="3" key="1">
    <citation type="journal article" date="2023" name="Proc. Natl. Acad. Sci. U.S.A.">
        <title>Genomic and structural basis for evolution of tropane alkaloid biosynthesis.</title>
        <authorList>
            <person name="Wanga Y.-J."/>
            <person name="Taina T."/>
            <person name="Yua J.-Y."/>
            <person name="Lia J."/>
            <person name="Xua B."/>
            <person name="Chenc J."/>
            <person name="D'Auriad J.C."/>
            <person name="Huanga J.-P."/>
            <person name="Huanga S.-X."/>
        </authorList>
    </citation>
    <scope>NUCLEOTIDE SEQUENCE [LARGE SCALE GENOMIC DNA]</scope>
    <source>
        <strain evidence="3">cv. KIB-2019</strain>
    </source>
</reference>
<proteinExistence type="predicted"/>
<dbReference type="Proteomes" id="UP001152561">
    <property type="component" value="Unassembled WGS sequence"/>
</dbReference>
<organism evidence="2 3">
    <name type="scientific">Anisodus acutangulus</name>
    <dbReference type="NCBI Taxonomy" id="402998"/>
    <lineage>
        <taxon>Eukaryota</taxon>
        <taxon>Viridiplantae</taxon>
        <taxon>Streptophyta</taxon>
        <taxon>Embryophyta</taxon>
        <taxon>Tracheophyta</taxon>
        <taxon>Spermatophyta</taxon>
        <taxon>Magnoliopsida</taxon>
        <taxon>eudicotyledons</taxon>
        <taxon>Gunneridae</taxon>
        <taxon>Pentapetalae</taxon>
        <taxon>asterids</taxon>
        <taxon>lamiids</taxon>
        <taxon>Solanales</taxon>
        <taxon>Solanaceae</taxon>
        <taxon>Solanoideae</taxon>
        <taxon>Hyoscyameae</taxon>
        <taxon>Anisodus</taxon>
    </lineage>
</organism>
<feature type="compositionally biased region" description="Polar residues" evidence="1">
    <location>
        <begin position="125"/>
        <end position="134"/>
    </location>
</feature>
<keyword evidence="3" id="KW-1185">Reference proteome</keyword>
<accession>A0A9Q1QX94</accession>
<sequence>MKVLNLGQIKVEEGKIIKEIAVGNGENHNEEDRVTEAGALEKVAALGSIEDQYKDMSNDNVIQDLYNAEVIIEDHKMSVEVALQQYDFSSHGHNFEPLDDVNTSSTPVDNDQERFNPGSYLSGVISRSKNNSEQ</sequence>
<protein>
    <submittedName>
        <fullName evidence="2">Uncharacterized protein</fullName>
    </submittedName>
</protein>
<feature type="region of interest" description="Disordered" evidence="1">
    <location>
        <begin position="92"/>
        <end position="134"/>
    </location>
</feature>